<gene>
    <name evidence="8" type="ORF">V8V93_04245</name>
</gene>
<dbReference type="Pfam" id="PF02492">
    <property type="entry name" value="cobW"/>
    <property type="match status" value="1"/>
</dbReference>
<dbReference type="InterPro" id="IPR027417">
    <property type="entry name" value="P-loop_NTPase"/>
</dbReference>
<comment type="function">
    <text evidence="5">Zinc chaperone that directly transfers zinc cofactor to target proteins, thereby activating them. Zinc is transferred from the CXCC motif in the GTPase domain to the zinc binding site in target proteins in a process requiring GTP hydrolysis.</text>
</comment>
<keyword evidence="2" id="KW-0378">Hydrolase</keyword>
<evidence type="ECO:0000256" key="2">
    <source>
        <dbReference type="ARBA" id="ARBA00022801"/>
    </source>
</evidence>
<dbReference type="EMBL" id="CP146609">
    <property type="protein sequence ID" value="WWX23418.1"/>
    <property type="molecule type" value="Genomic_DNA"/>
</dbReference>
<feature type="domain" description="CobW C-terminal" evidence="7">
    <location>
        <begin position="520"/>
        <end position="604"/>
    </location>
</feature>
<keyword evidence="3" id="KW-0143">Chaperone</keyword>
<dbReference type="SUPFAM" id="SSF90002">
    <property type="entry name" value="Hypothetical protein YjiA, C-terminal domain"/>
    <property type="match status" value="1"/>
</dbReference>
<dbReference type="PANTHER" id="PTHR13748:SF62">
    <property type="entry name" value="COBW DOMAIN-CONTAINING PROTEIN"/>
    <property type="match status" value="1"/>
</dbReference>
<proteinExistence type="inferred from homology"/>
<dbReference type="RefSeq" id="WP_338669116.1">
    <property type="nucleotide sequence ID" value="NZ_CP146609.1"/>
</dbReference>
<evidence type="ECO:0000256" key="4">
    <source>
        <dbReference type="ARBA" id="ARBA00034320"/>
    </source>
</evidence>
<dbReference type="Gene3D" id="3.40.50.300">
    <property type="entry name" value="P-loop containing nucleotide triphosphate hydrolases"/>
    <property type="match status" value="1"/>
</dbReference>
<protein>
    <submittedName>
        <fullName evidence="8">GTP-binding protein</fullName>
    </submittedName>
</protein>
<evidence type="ECO:0000256" key="5">
    <source>
        <dbReference type="ARBA" id="ARBA00045658"/>
    </source>
</evidence>
<accession>A0ABZ2J3R3</accession>
<dbReference type="InterPro" id="IPR036627">
    <property type="entry name" value="CobW-likC_sf"/>
</dbReference>
<dbReference type="Pfam" id="PF07683">
    <property type="entry name" value="CobW_C"/>
    <property type="match status" value="1"/>
</dbReference>
<evidence type="ECO:0000256" key="6">
    <source>
        <dbReference type="ARBA" id="ARBA00049117"/>
    </source>
</evidence>
<evidence type="ECO:0000256" key="3">
    <source>
        <dbReference type="ARBA" id="ARBA00023186"/>
    </source>
</evidence>
<comment type="catalytic activity">
    <reaction evidence="6">
        <text>GTP + H2O = GDP + phosphate + H(+)</text>
        <dbReference type="Rhea" id="RHEA:19669"/>
        <dbReference type="ChEBI" id="CHEBI:15377"/>
        <dbReference type="ChEBI" id="CHEBI:15378"/>
        <dbReference type="ChEBI" id="CHEBI:37565"/>
        <dbReference type="ChEBI" id="CHEBI:43474"/>
        <dbReference type="ChEBI" id="CHEBI:58189"/>
    </reaction>
    <physiologicalReaction direction="left-to-right" evidence="6">
        <dbReference type="Rhea" id="RHEA:19670"/>
    </physiologicalReaction>
</comment>
<keyword evidence="1" id="KW-0547">Nucleotide-binding</keyword>
<evidence type="ECO:0000313" key="8">
    <source>
        <dbReference type="EMBL" id="WWX23418.1"/>
    </source>
</evidence>
<dbReference type="SMART" id="SM00833">
    <property type="entry name" value="CobW_C"/>
    <property type="match status" value="1"/>
</dbReference>
<dbReference type="Proteomes" id="UP001385389">
    <property type="component" value="Chromosome"/>
</dbReference>
<dbReference type="Gene3D" id="3.30.1220.10">
    <property type="entry name" value="CobW-like, C-terminal domain"/>
    <property type="match status" value="1"/>
</dbReference>
<sequence>MQLTAVLPNQHRPNRRVDLPGMLTNCLLAACQYREFKRLVGWKGMAVCPRAPQGWTLRLRSRPGVFGLATEKTWTDDRGQHAHLGLYYFPAADEPLLESMSLAANLAAVRPDYLETVRRFTAMGEWPAPFRMGGLSACLAPEETGLLLQCGALSRKLSVARDGVRTPDNQWVIRPGEAEEDFPAHALGLDFLLLLGAAVTRSLEEPPCRVGRAVVADHGIVFDGAGGRSRLDDGIERITDLLCWGDPETPAAVAAFSPARCRTAAGPASRDTLPPPLDDALFWKTHDLRALSLDQAYAPAFDGRPGLIVLSGFLGSGKTTFLNQLLEYHSSRDELVAIIQNEIGQTGVDGRLLEGDDSIVELDEGCVCCTLAGNLSKGIERLKARFSPKVIVLEATGLANPFNILNELEELRPLVRLDSVTTLVDAANAPKLLAGHEIARDQVAAADTILLNKCDLAGEDELAALRATLRELNRRAVLVETAFGGVNPGRLYDTDPFEQRPCSLPAMPHAHRHDHSHEGFTSQRFLFPSALDRGRLLKALDDLPESVFRLKGIVRLVDAPQPVVVQYVCGRHELSSLGDDFDQEGFLVAIGKDLADLPQLQGLQGANA</sequence>
<keyword evidence="9" id="KW-1185">Reference proteome</keyword>
<comment type="similarity">
    <text evidence="4">Belongs to the SIMIBI class G3E GTPase family. ZNG1 subfamily.</text>
</comment>
<dbReference type="InterPro" id="IPR003495">
    <property type="entry name" value="CobW/HypB/UreG_nucleotide-bd"/>
</dbReference>
<evidence type="ECO:0000256" key="1">
    <source>
        <dbReference type="ARBA" id="ARBA00022741"/>
    </source>
</evidence>
<evidence type="ECO:0000313" key="9">
    <source>
        <dbReference type="Proteomes" id="UP001385389"/>
    </source>
</evidence>
<dbReference type="PANTHER" id="PTHR13748">
    <property type="entry name" value="COBW-RELATED"/>
    <property type="match status" value="1"/>
</dbReference>
<dbReference type="CDD" id="cd03112">
    <property type="entry name" value="CobW-like"/>
    <property type="match status" value="1"/>
</dbReference>
<dbReference type="InterPro" id="IPR051316">
    <property type="entry name" value="Zinc-reg_GTPase_activator"/>
</dbReference>
<reference evidence="8 9" key="1">
    <citation type="submission" date="2024-03" db="EMBL/GenBank/DDBJ databases">
        <title>Phenotype and Genome Characterization of a Sulfate-Reducing Bacterium Pseudodesulfovibrio sp. strain 5S69, isolated from Petroleum Reservoir in Tatarstan (Russia).</title>
        <authorList>
            <person name="Bidzhieva S.K."/>
            <person name="Kadnikov V."/>
            <person name="Tourova T.P."/>
            <person name="Samigullina S.R."/>
            <person name="Sokolova D.S."/>
            <person name="Poltaraus A.B."/>
            <person name="Avtukh A.N."/>
            <person name="Tereshina V.M."/>
            <person name="Mardanov A.V."/>
            <person name="Nazina T.N."/>
        </authorList>
    </citation>
    <scope>NUCLEOTIDE SEQUENCE [LARGE SCALE GENOMIC DNA]</scope>
    <source>
        <strain evidence="8 9">5S69</strain>
    </source>
</reference>
<evidence type="ECO:0000259" key="7">
    <source>
        <dbReference type="SMART" id="SM00833"/>
    </source>
</evidence>
<dbReference type="InterPro" id="IPR011629">
    <property type="entry name" value="CobW-like_C"/>
</dbReference>
<dbReference type="SUPFAM" id="SSF52540">
    <property type="entry name" value="P-loop containing nucleoside triphosphate hydrolases"/>
    <property type="match status" value="1"/>
</dbReference>
<name>A0ABZ2J3R3_9BACT</name>
<organism evidence="8 9">
    <name type="scientific">Pseudodesulfovibrio methanolicus</name>
    <dbReference type="NCBI Taxonomy" id="3126690"/>
    <lineage>
        <taxon>Bacteria</taxon>
        <taxon>Pseudomonadati</taxon>
        <taxon>Thermodesulfobacteriota</taxon>
        <taxon>Desulfovibrionia</taxon>
        <taxon>Desulfovibrionales</taxon>
        <taxon>Desulfovibrionaceae</taxon>
    </lineage>
</organism>